<evidence type="ECO:0000256" key="1">
    <source>
        <dbReference type="ARBA" id="ARBA00009759"/>
    </source>
</evidence>
<dbReference type="InterPro" id="IPR020583">
    <property type="entry name" value="Inositol_monoP_metal-BS"/>
</dbReference>
<evidence type="ECO:0000256" key="3">
    <source>
        <dbReference type="ARBA" id="ARBA00022801"/>
    </source>
</evidence>
<accession>A0A1F6U3S5</accession>
<dbReference type="GO" id="GO:0046854">
    <property type="term" value="P:phosphatidylinositol phosphate biosynthetic process"/>
    <property type="evidence" value="ECO:0007669"/>
    <property type="project" value="InterPro"/>
</dbReference>
<dbReference type="Gene3D" id="3.30.540.10">
    <property type="entry name" value="Fructose-1,6-Bisphosphatase, subunit A, domain 1"/>
    <property type="match status" value="1"/>
</dbReference>
<gene>
    <name evidence="6" type="ORF">A3A87_08200</name>
</gene>
<feature type="binding site" evidence="5">
    <location>
        <position position="91"/>
    </location>
    <ligand>
        <name>Mg(2+)</name>
        <dbReference type="ChEBI" id="CHEBI:18420"/>
        <label>1</label>
        <note>catalytic</note>
    </ligand>
</feature>
<dbReference type="SUPFAM" id="SSF56655">
    <property type="entry name" value="Carbohydrate phosphatase"/>
    <property type="match status" value="1"/>
</dbReference>
<feature type="binding site" evidence="5">
    <location>
        <position position="66"/>
    </location>
    <ligand>
        <name>Mg(2+)</name>
        <dbReference type="ChEBI" id="CHEBI:18420"/>
        <label>1</label>
        <note>catalytic</note>
    </ligand>
</feature>
<dbReference type="PROSITE" id="PS00630">
    <property type="entry name" value="IMP_2"/>
    <property type="match status" value="1"/>
</dbReference>
<proteinExistence type="inferred from homology"/>
<feature type="binding site" evidence="5">
    <location>
        <position position="214"/>
    </location>
    <ligand>
        <name>Mg(2+)</name>
        <dbReference type="ChEBI" id="CHEBI:18420"/>
        <label>1</label>
        <note>catalytic</note>
    </ligand>
</feature>
<dbReference type="PANTHER" id="PTHR20854:SF4">
    <property type="entry name" value="INOSITOL-1-MONOPHOSPHATASE-RELATED"/>
    <property type="match status" value="1"/>
</dbReference>
<evidence type="ECO:0000313" key="6">
    <source>
        <dbReference type="EMBL" id="OGI51990.1"/>
    </source>
</evidence>
<dbReference type="Proteomes" id="UP000179037">
    <property type="component" value="Unassembled WGS sequence"/>
</dbReference>
<dbReference type="GO" id="GO:0008934">
    <property type="term" value="F:inositol monophosphate 1-phosphatase activity"/>
    <property type="evidence" value="ECO:0007669"/>
    <property type="project" value="TreeGrafter"/>
</dbReference>
<sequence>MTLPSLETLAEVVRTAAREELMPLFADVIRHIKHDGSVVTEADVAMQHRLKSDLARHWPEYDFLGEEMPGHEHEQLTTDKGKGLWCVDPLDGTSNFATGIPYFAVSLALIIDGRQELGLVYDPVRDECFMARRGAGARLNGMTLGVHEPPLPEVLRRCVASVDFKRLQAPLAAQLGAYPPYGSQRNFGASSLEWCWLADGRFHLSLHGGQKLWDFAGGSLILAEAGGRASTLKGEEVFNYGLEPRSVVAAATPILFSAWRAWIDENWMTSQR</sequence>
<evidence type="ECO:0000256" key="5">
    <source>
        <dbReference type="PIRSR" id="PIRSR600760-2"/>
    </source>
</evidence>
<comment type="caution">
    <text evidence="6">The sequence shown here is derived from an EMBL/GenBank/DDBJ whole genome shotgun (WGS) entry which is preliminary data.</text>
</comment>
<protein>
    <submittedName>
        <fullName evidence="6">Inositol monophosphatase</fullName>
    </submittedName>
</protein>
<dbReference type="AlphaFoldDB" id="A0A1F6U3S5"/>
<comment type="similarity">
    <text evidence="1">Belongs to the inositol monophosphatase superfamily.</text>
</comment>
<dbReference type="CDD" id="cd01637">
    <property type="entry name" value="IMPase_like"/>
    <property type="match status" value="1"/>
</dbReference>
<feature type="binding site" evidence="5">
    <location>
        <position position="90"/>
    </location>
    <ligand>
        <name>Mg(2+)</name>
        <dbReference type="ChEBI" id="CHEBI:18420"/>
        <label>2</label>
    </ligand>
</feature>
<organism evidence="6 7">
    <name type="scientific">Candidatus Muproteobacteria bacterium RIFCSPLOWO2_01_FULL_60_18</name>
    <dbReference type="NCBI Taxonomy" id="1817768"/>
    <lineage>
        <taxon>Bacteria</taxon>
        <taxon>Pseudomonadati</taxon>
        <taxon>Pseudomonadota</taxon>
        <taxon>Candidatus Muproteobacteria</taxon>
    </lineage>
</organism>
<evidence type="ECO:0000313" key="7">
    <source>
        <dbReference type="Proteomes" id="UP000179037"/>
    </source>
</evidence>
<feature type="binding site" evidence="5">
    <location>
        <position position="88"/>
    </location>
    <ligand>
        <name>Mg(2+)</name>
        <dbReference type="ChEBI" id="CHEBI:18420"/>
        <label>1</label>
        <note>catalytic</note>
    </ligand>
</feature>
<dbReference type="InterPro" id="IPR020550">
    <property type="entry name" value="Inositol_monophosphatase_CS"/>
</dbReference>
<dbReference type="Pfam" id="PF00459">
    <property type="entry name" value="Inositol_P"/>
    <property type="match status" value="1"/>
</dbReference>
<dbReference type="EMBL" id="MFTC01000028">
    <property type="protein sequence ID" value="OGI51990.1"/>
    <property type="molecule type" value="Genomic_DNA"/>
</dbReference>
<keyword evidence="2 5" id="KW-0479">Metal-binding</keyword>
<dbReference type="GO" id="GO:0007165">
    <property type="term" value="P:signal transduction"/>
    <property type="evidence" value="ECO:0007669"/>
    <property type="project" value="TreeGrafter"/>
</dbReference>
<name>A0A1F6U3S5_9PROT</name>
<dbReference type="PROSITE" id="PS00629">
    <property type="entry name" value="IMP_1"/>
    <property type="match status" value="1"/>
</dbReference>
<keyword evidence="3" id="KW-0378">Hydrolase</keyword>
<evidence type="ECO:0000256" key="4">
    <source>
        <dbReference type="ARBA" id="ARBA00022842"/>
    </source>
</evidence>
<dbReference type="STRING" id="1817768.A3A87_08200"/>
<dbReference type="GO" id="GO:0046872">
    <property type="term" value="F:metal ion binding"/>
    <property type="evidence" value="ECO:0007669"/>
    <property type="project" value="UniProtKB-KW"/>
</dbReference>
<keyword evidence="4 5" id="KW-0460">Magnesium</keyword>
<dbReference type="PRINTS" id="PR00377">
    <property type="entry name" value="IMPHPHTASES"/>
</dbReference>
<dbReference type="Gene3D" id="3.40.190.80">
    <property type="match status" value="1"/>
</dbReference>
<reference evidence="6 7" key="1">
    <citation type="journal article" date="2016" name="Nat. Commun.">
        <title>Thousands of microbial genomes shed light on interconnected biogeochemical processes in an aquifer system.</title>
        <authorList>
            <person name="Anantharaman K."/>
            <person name="Brown C.T."/>
            <person name="Hug L.A."/>
            <person name="Sharon I."/>
            <person name="Castelle C.J."/>
            <person name="Probst A.J."/>
            <person name="Thomas B.C."/>
            <person name="Singh A."/>
            <person name="Wilkins M.J."/>
            <person name="Karaoz U."/>
            <person name="Brodie E.L."/>
            <person name="Williams K.H."/>
            <person name="Hubbard S.S."/>
            <person name="Banfield J.F."/>
        </authorList>
    </citation>
    <scope>NUCLEOTIDE SEQUENCE [LARGE SCALE GENOMIC DNA]</scope>
</reference>
<evidence type="ECO:0000256" key="2">
    <source>
        <dbReference type="ARBA" id="ARBA00022723"/>
    </source>
</evidence>
<dbReference type="GO" id="GO:0006020">
    <property type="term" value="P:inositol metabolic process"/>
    <property type="evidence" value="ECO:0007669"/>
    <property type="project" value="TreeGrafter"/>
</dbReference>
<comment type="cofactor">
    <cofactor evidence="5">
        <name>Mg(2+)</name>
        <dbReference type="ChEBI" id="CHEBI:18420"/>
    </cofactor>
</comment>
<dbReference type="InterPro" id="IPR000760">
    <property type="entry name" value="Inositol_monophosphatase-like"/>
</dbReference>
<dbReference type="PANTHER" id="PTHR20854">
    <property type="entry name" value="INOSITOL MONOPHOSPHATASE"/>
    <property type="match status" value="1"/>
</dbReference>